<feature type="domain" description="RRM" evidence="4">
    <location>
        <begin position="88"/>
        <end position="166"/>
    </location>
</feature>
<protein>
    <recommendedName>
        <fullName evidence="4">RRM domain-containing protein</fullName>
    </recommendedName>
</protein>
<dbReference type="InterPro" id="IPR000504">
    <property type="entry name" value="RRM_dom"/>
</dbReference>
<sequence>MLEYAIIEYENVSNAENAVDIMKNYSTHNNLSLTVSLIQETSRLGNYGGILQNNKTINLVIKNPELNNVSKNEQLYYYERQIEGPEKSNLFIYYLPQYVKDVDLSKMFSIFGKIISVKVFVDKHTLLSKCFGFVSFDNENSAHVAIKNMNGYRICNKRLKVQLKKKKLHDQNSD</sequence>
<gene>
    <name evidence="5" type="ORF">A3Q56_00459</name>
</gene>
<reference evidence="5 6" key="1">
    <citation type="submission" date="2016-04" db="EMBL/GenBank/DDBJ databases">
        <title>The genome of Intoshia linei affirms orthonectids as highly simplified spiralians.</title>
        <authorList>
            <person name="Mikhailov K.V."/>
            <person name="Slusarev G.S."/>
            <person name="Nikitin M.A."/>
            <person name="Logacheva M.D."/>
            <person name="Penin A."/>
            <person name="Aleoshin V."/>
            <person name="Panchin Y.V."/>
        </authorList>
    </citation>
    <scope>NUCLEOTIDE SEQUENCE [LARGE SCALE GENOMIC DNA]</scope>
    <source>
        <strain evidence="5">Intl2013</strain>
        <tissue evidence="5">Whole animal</tissue>
    </source>
</reference>
<dbReference type="InterPro" id="IPR050502">
    <property type="entry name" value="Euk_RNA-bind_prot"/>
</dbReference>
<dbReference type="InterPro" id="IPR035979">
    <property type="entry name" value="RBD_domain_sf"/>
</dbReference>
<dbReference type="InterPro" id="IPR012677">
    <property type="entry name" value="Nucleotide-bd_a/b_plait_sf"/>
</dbReference>
<dbReference type="GO" id="GO:0009967">
    <property type="term" value="P:positive regulation of signal transduction"/>
    <property type="evidence" value="ECO:0007669"/>
    <property type="project" value="UniProtKB-ARBA"/>
</dbReference>
<evidence type="ECO:0000256" key="3">
    <source>
        <dbReference type="PROSITE-ProRule" id="PRU00176"/>
    </source>
</evidence>
<dbReference type="Gene3D" id="3.30.70.330">
    <property type="match status" value="1"/>
</dbReference>
<evidence type="ECO:0000313" key="5">
    <source>
        <dbReference type="EMBL" id="OAF71778.1"/>
    </source>
</evidence>
<dbReference type="PANTHER" id="PTHR48025">
    <property type="entry name" value="OS02G0815200 PROTEIN"/>
    <property type="match status" value="1"/>
</dbReference>
<evidence type="ECO:0000313" key="6">
    <source>
        <dbReference type="Proteomes" id="UP000078046"/>
    </source>
</evidence>
<dbReference type="PANTHER" id="PTHR48025:SF1">
    <property type="entry name" value="RRM DOMAIN-CONTAINING PROTEIN"/>
    <property type="match status" value="1"/>
</dbReference>
<evidence type="ECO:0000259" key="4">
    <source>
        <dbReference type="PROSITE" id="PS50102"/>
    </source>
</evidence>
<dbReference type="Pfam" id="PF00076">
    <property type="entry name" value="RRM_1"/>
    <property type="match status" value="1"/>
</dbReference>
<organism evidence="5 6">
    <name type="scientific">Intoshia linei</name>
    <dbReference type="NCBI Taxonomy" id="1819745"/>
    <lineage>
        <taxon>Eukaryota</taxon>
        <taxon>Metazoa</taxon>
        <taxon>Spiralia</taxon>
        <taxon>Lophotrochozoa</taxon>
        <taxon>Mesozoa</taxon>
        <taxon>Orthonectida</taxon>
        <taxon>Rhopaluridae</taxon>
        <taxon>Intoshia</taxon>
    </lineage>
</organism>
<dbReference type="Proteomes" id="UP000078046">
    <property type="component" value="Unassembled WGS sequence"/>
</dbReference>
<dbReference type="OrthoDB" id="10065384at2759"/>
<name>A0A177BBS1_9BILA</name>
<dbReference type="GO" id="GO:0003729">
    <property type="term" value="F:mRNA binding"/>
    <property type="evidence" value="ECO:0007669"/>
    <property type="project" value="TreeGrafter"/>
</dbReference>
<proteinExistence type="predicted"/>
<keyword evidence="1" id="KW-0677">Repeat</keyword>
<dbReference type="GO" id="GO:0005634">
    <property type="term" value="C:nucleus"/>
    <property type="evidence" value="ECO:0007669"/>
    <property type="project" value="TreeGrafter"/>
</dbReference>
<comment type="caution">
    <text evidence="5">The sequence shown here is derived from an EMBL/GenBank/DDBJ whole genome shotgun (WGS) entry which is preliminary data.</text>
</comment>
<evidence type="ECO:0000256" key="1">
    <source>
        <dbReference type="ARBA" id="ARBA00022737"/>
    </source>
</evidence>
<evidence type="ECO:0000256" key="2">
    <source>
        <dbReference type="ARBA" id="ARBA00022884"/>
    </source>
</evidence>
<dbReference type="GO" id="GO:0005737">
    <property type="term" value="C:cytoplasm"/>
    <property type="evidence" value="ECO:0007669"/>
    <property type="project" value="UniProtKB-ARBA"/>
</dbReference>
<dbReference type="SUPFAM" id="SSF54928">
    <property type="entry name" value="RNA-binding domain, RBD"/>
    <property type="match status" value="1"/>
</dbReference>
<dbReference type="GO" id="GO:0010629">
    <property type="term" value="P:negative regulation of gene expression"/>
    <property type="evidence" value="ECO:0007669"/>
    <property type="project" value="UniProtKB-ARBA"/>
</dbReference>
<dbReference type="SMART" id="SM00360">
    <property type="entry name" value="RRM"/>
    <property type="match status" value="1"/>
</dbReference>
<keyword evidence="6" id="KW-1185">Reference proteome</keyword>
<accession>A0A177BBS1</accession>
<dbReference type="EMBL" id="LWCA01000024">
    <property type="protein sequence ID" value="OAF71778.1"/>
    <property type="molecule type" value="Genomic_DNA"/>
</dbReference>
<dbReference type="PROSITE" id="PS50102">
    <property type="entry name" value="RRM"/>
    <property type="match status" value="1"/>
</dbReference>
<keyword evidence="2 3" id="KW-0694">RNA-binding</keyword>
<dbReference type="AlphaFoldDB" id="A0A177BBS1"/>
<dbReference type="FunFam" id="3.30.70.330:FF:000383">
    <property type="entry name" value="Sex lethal, isoform D"/>
    <property type="match status" value="1"/>
</dbReference>